<gene>
    <name evidence="13" type="primary">metF</name>
    <name evidence="13" type="ORF">F1188_09740</name>
</gene>
<dbReference type="NCBIfam" id="NF006950">
    <property type="entry name" value="PRK09432.1"/>
    <property type="match status" value="1"/>
</dbReference>
<keyword evidence="5 12" id="KW-0285">Flavoprotein</keyword>
<comment type="pathway">
    <text evidence="2 12">One-carbon metabolism; tetrahydrofolate interconversion.</text>
</comment>
<dbReference type="EMBL" id="VWPJ01000007">
    <property type="protein sequence ID" value="KAA5605880.1"/>
    <property type="molecule type" value="Genomic_DNA"/>
</dbReference>
<comment type="cofactor">
    <cofactor evidence="1 12">
        <name>FAD</name>
        <dbReference type="ChEBI" id="CHEBI:57692"/>
    </cofactor>
</comment>
<dbReference type="NCBIfam" id="TIGR00676">
    <property type="entry name" value="fadh2"/>
    <property type="match status" value="1"/>
</dbReference>
<sequence>MTLDPTTAARPALTLPLCNHLPDDVKVSFEFFPPKTDKMAESLWAAVKRLEPLDPAFVSVTYGAGGSTRERTHETVTRIARETALKPAAHLTCVDATREEVDTVARQYWDAGIRHIVALRGDAPDSDGVYRPTPGGYAFAADLVAGLKKVADFEVSVAAYPEPHPEASSAEADLDNLKRKVDAGATRAITQFFFDVDVFNRFRDRAAAAGITVPIVPGILPVSNFTTVTKFAGMCGASIPQWMAETFDGLDDDAETRKMVAAMVAAQQCRGLAAAGADQFHFYTLNRADLTYAICHVLGVRPPMPVPSPAMAEA</sequence>
<dbReference type="EC" id="1.5.1.54" evidence="12"/>
<organism evidence="13 14">
    <name type="scientific">Roseospira marina</name>
    <dbReference type="NCBI Taxonomy" id="140057"/>
    <lineage>
        <taxon>Bacteria</taxon>
        <taxon>Pseudomonadati</taxon>
        <taxon>Pseudomonadota</taxon>
        <taxon>Alphaproteobacteria</taxon>
        <taxon>Rhodospirillales</taxon>
        <taxon>Rhodospirillaceae</taxon>
        <taxon>Roseospira</taxon>
    </lineage>
</organism>
<comment type="caution">
    <text evidence="13">The sequence shown here is derived from an EMBL/GenBank/DDBJ whole genome shotgun (WGS) entry which is preliminary data.</text>
</comment>
<comment type="similarity">
    <text evidence="3 12">Belongs to the methylenetetrahydrofolate reductase family.</text>
</comment>
<dbReference type="AlphaFoldDB" id="A0A5M6IC71"/>
<evidence type="ECO:0000256" key="11">
    <source>
        <dbReference type="ARBA" id="ARBA00048628"/>
    </source>
</evidence>
<dbReference type="GO" id="GO:0005829">
    <property type="term" value="C:cytosol"/>
    <property type="evidence" value="ECO:0007669"/>
    <property type="project" value="InterPro"/>
</dbReference>
<proteinExistence type="inferred from homology"/>
<protein>
    <recommendedName>
        <fullName evidence="12">Methylenetetrahydrofolate reductase</fullName>
        <ecNumber evidence="12">1.5.1.54</ecNumber>
    </recommendedName>
</protein>
<keyword evidence="4" id="KW-0028">Amino-acid biosynthesis</keyword>
<dbReference type="InterPro" id="IPR004620">
    <property type="entry name" value="MTHF_reductase_bac"/>
</dbReference>
<dbReference type="GO" id="GO:0035999">
    <property type="term" value="P:tetrahydrofolate interconversion"/>
    <property type="evidence" value="ECO:0007669"/>
    <property type="project" value="UniProtKB-UniPathway"/>
</dbReference>
<dbReference type="Proteomes" id="UP000324065">
    <property type="component" value="Unassembled WGS sequence"/>
</dbReference>
<dbReference type="Pfam" id="PF02219">
    <property type="entry name" value="MTHFR"/>
    <property type="match status" value="1"/>
</dbReference>
<dbReference type="Gene3D" id="3.20.20.220">
    <property type="match status" value="1"/>
</dbReference>
<dbReference type="GO" id="GO:0009086">
    <property type="term" value="P:methionine biosynthetic process"/>
    <property type="evidence" value="ECO:0007669"/>
    <property type="project" value="UniProtKB-KW"/>
</dbReference>
<evidence type="ECO:0000256" key="3">
    <source>
        <dbReference type="ARBA" id="ARBA00006743"/>
    </source>
</evidence>
<dbReference type="InterPro" id="IPR003171">
    <property type="entry name" value="Mehydrof_redctse-like"/>
</dbReference>
<accession>A0A5M6IC71</accession>
<evidence type="ECO:0000256" key="8">
    <source>
        <dbReference type="ARBA" id="ARBA00023027"/>
    </source>
</evidence>
<evidence type="ECO:0000256" key="9">
    <source>
        <dbReference type="ARBA" id="ARBA00023167"/>
    </source>
</evidence>
<keyword evidence="9" id="KW-0486">Methionine biosynthesis</keyword>
<name>A0A5M6IC71_9PROT</name>
<evidence type="ECO:0000256" key="10">
    <source>
        <dbReference type="ARBA" id="ARBA00034478"/>
    </source>
</evidence>
<reference evidence="13 14" key="1">
    <citation type="submission" date="2019-09" db="EMBL/GenBank/DDBJ databases">
        <title>Genome sequence of Roseospira marina, one of the more divergent members of the non-sulfur purple photosynthetic bacterial family, the Rhodospirillaceae.</title>
        <authorList>
            <person name="Meyer T."/>
            <person name="Kyndt J."/>
        </authorList>
    </citation>
    <scope>NUCLEOTIDE SEQUENCE [LARGE SCALE GENOMIC DNA]</scope>
    <source>
        <strain evidence="13 14">DSM 15113</strain>
    </source>
</reference>
<evidence type="ECO:0000256" key="4">
    <source>
        <dbReference type="ARBA" id="ARBA00022605"/>
    </source>
</evidence>
<dbReference type="OrthoDB" id="9812555at2"/>
<evidence type="ECO:0000256" key="1">
    <source>
        <dbReference type="ARBA" id="ARBA00001974"/>
    </source>
</evidence>
<dbReference type="UniPathway" id="UPA00193"/>
<comment type="catalytic activity">
    <reaction evidence="11">
        <text>(6S)-5-methyl-5,6,7,8-tetrahydrofolate + NAD(+) = (6R)-5,10-methylene-5,6,7,8-tetrahydrofolate + NADH + H(+)</text>
        <dbReference type="Rhea" id="RHEA:19821"/>
        <dbReference type="ChEBI" id="CHEBI:15378"/>
        <dbReference type="ChEBI" id="CHEBI:15636"/>
        <dbReference type="ChEBI" id="CHEBI:18608"/>
        <dbReference type="ChEBI" id="CHEBI:57540"/>
        <dbReference type="ChEBI" id="CHEBI:57945"/>
        <dbReference type="EC" id="1.5.1.54"/>
    </reaction>
    <physiologicalReaction direction="right-to-left" evidence="11">
        <dbReference type="Rhea" id="RHEA:19823"/>
    </physiologicalReaction>
</comment>
<evidence type="ECO:0000256" key="12">
    <source>
        <dbReference type="RuleBase" id="RU003862"/>
    </source>
</evidence>
<keyword evidence="8" id="KW-0520">NAD</keyword>
<evidence type="ECO:0000256" key="2">
    <source>
        <dbReference type="ARBA" id="ARBA00004777"/>
    </source>
</evidence>
<dbReference type="SUPFAM" id="SSF51730">
    <property type="entry name" value="FAD-linked oxidoreductase"/>
    <property type="match status" value="1"/>
</dbReference>
<evidence type="ECO:0000256" key="7">
    <source>
        <dbReference type="ARBA" id="ARBA00023002"/>
    </source>
</evidence>
<keyword evidence="7 12" id="KW-0560">Oxidoreductase</keyword>
<dbReference type="PANTHER" id="PTHR45754">
    <property type="entry name" value="METHYLENETETRAHYDROFOLATE REDUCTASE"/>
    <property type="match status" value="1"/>
</dbReference>
<keyword evidence="14" id="KW-1185">Reference proteome</keyword>
<evidence type="ECO:0000256" key="6">
    <source>
        <dbReference type="ARBA" id="ARBA00022827"/>
    </source>
</evidence>
<evidence type="ECO:0000313" key="14">
    <source>
        <dbReference type="Proteomes" id="UP000324065"/>
    </source>
</evidence>
<comment type="pathway">
    <text evidence="10">Amino-acid biosynthesis; L-methionine biosynthesis via de novo pathway.</text>
</comment>
<dbReference type="InterPro" id="IPR029041">
    <property type="entry name" value="FAD-linked_oxidoreductase-like"/>
</dbReference>
<dbReference type="GO" id="GO:0071949">
    <property type="term" value="F:FAD binding"/>
    <property type="evidence" value="ECO:0007669"/>
    <property type="project" value="TreeGrafter"/>
</dbReference>
<dbReference type="PANTHER" id="PTHR45754:SF3">
    <property type="entry name" value="METHYLENETETRAHYDROFOLATE REDUCTASE (NADPH)"/>
    <property type="match status" value="1"/>
</dbReference>
<dbReference type="CDD" id="cd00537">
    <property type="entry name" value="MTHFR"/>
    <property type="match status" value="1"/>
</dbReference>
<keyword evidence="6 12" id="KW-0274">FAD</keyword>
<evidence type="ECO:0000313" key="13">
    <source>
        <dbReference type="EMBL" id="KAA5605880.1"/>
    </source>
</evidence>
<dbReference type="GO" id="GO:0106312">
    <property type="term" value="F:methylenetetrahydrofolate reductase (NADH) activity"/>
    <property type="evidence" value="ECO:0007669"/>
    <property type="project" value="UniProtKB-EC"/>
</dbReference>
<evidence type="ECO:0000256" key="5">
    <source>
        <dbReference type="ARBA" id="ARBA00022630"/>
    </source>
</evidence>